<evidence type="ECO:0000313" key="2">
    <source>
        <dbReference type="Proteomes" id="UP000091956"/>
    </source>
</evidence>
<dbReference type="Pfam" id="PF07366">
    <property type="entry name" value="SnoaL"/>
    <property type="match status" value="1"/>
</dbReference>
<dbReference type="GeneID" id="28837544"/>
<accession>A0A1B8GLF8</accession>
<dbReference type="EMBL" id="KV460226">
    <property type="protein sequence ID" value="OBT96674.1"/>
    <property type="molecule type" value="Genomic_DNA"/>
</dbReference>
<dbReference type="Gene3D" id="3.10.450.50">
    <property type="match status" value="1"/>
</dbReference>
<evidence type="ECO:0008006" key="3">
    <source>
        <dbReference type="Google" id="ProtNLM"/>
    </source>
</evidence>
<dbReference type="AlphaFoldDB" id="A0A1B8GLF8"/>
<reference evidence="1 2" key="1">
    <citation type="submission" date="2016-03" db="EMBL/GenBank/DDBJ databases">
        <title>Comparative genomics of Pseudogymnoascus destructans, the fungus causing white-nose syndrome of bats.</title>
        <authorList>
            <person name="Palmer J.M."/>
            <person name="Drees K.P."/>
            <person name="Foster J.T."/>
            <person name="Lindner D.L."/>
        </authorList>
    </citation>
    <scope>NUCLEOTIDE SEQUENCE [LARGE SCALE GENOMIC DNA]</scope>
    <source>
        <strain evidence="1 2">UAMH 10579</strain>
    </source>
</reference>
<reference evidence="2" key="2">
    <citation type="journal article" date="2018" name="Nat. Commun.">
        <title>Extreme sensitivity to ultraviolet light in the fungal pathogen causing white-nose syndrome of bats.</title>
        <authorList>
            <person name="Palmer J.M."/>
            <person name="Drees K.P."/>
            <person name="Foster J.T."/>
            <person name="Lindner D.L."/>
        </authorList>
    </citation>
    <scope>NUCLEOTIDE SEQUENCE [LARGE SCALE GENOMIC DNA]</scope>
    <source>
        <strain evidence="2">UAMH 10579</strain>
    </source>
</reference>
<dbReference type="OrthoDB" id="3428563at2759"/>
<sequence>MATQGTPPVSGVTGYAAQNEERRALYLSYIEHCNAHNFKAMESFYTSPINVNDEPWAPSKVTAQFKPLIAAFPDWHWEMRNLTIEGNYLALHLRVTGTHQGTFQGIEPTGCRVTASQFTLYHPVDGKFADVWDLVDTDSVIKQIEQGKAVL</sequence>
<gene>
    <name evidence="1" type="ORF">VE01_04158</name>
</gene>
<protein>
    <recommendedName>
        <fullName evidence="3">SnoaL-like domain-containing protein</fullName>
    </recommendedName>
</protein>
<keyword evidence="2" id="KW-1185">Reference proteome</keyword>
<proteinExistence type="predicted"/>
<organism evidence="1 2">
    <name type="scientific">Pseudogymnoascus verrucosus</name>
    <dbReference type="NCBI Taxonomy" id="342668"/>
    <lineage>
        <taxon>Eukaryota</taxon>
        <taxon>Fungi</taxon>
        <taxon>Dikarya</taxon>
        <taxon>Ascomycota</taxon>
        <taxon>Pezizomycotina</taxon>
        <taxon>Leotiomycetes</taxon>
        <taxon>Thelebolales</taxon>
        <taxon>Thelebolaceae</taxon>
        <taxon>Pseudogymnoascus</taxon>
    </lineage>
</organism>
<dbReference type="SUPFAM" id="SSF54427">
    <property type="entry name" value="NTF2-like"/>
    <property type="match status" value="1"/>
</dbReference>
<evidence type="ECO:0000313" key="1">
    <source>
        <dbReference type="EMBL" id="OBT96674.1"/>
    </source>
</evidence>
<dbReference type="STRING" id="342668.A0A1B8GLF8"/>
<dbReference type="RefSeq" id="XP_018130407.1">
    <property type="nucleotide sequence ID" value="XM_018273634.2"/>
</dbReference>
<name>A0A1B8GLF8_9PEZI</name>
<dbReference type="PANTHER" id="PTHR38436:SF1">
    <property type="entry name" value="ESTER CYCLASE"/>
    <property type="match status" value="1"/>
</dbReference>
<dbReference type="Proteomes" id="UP000091956">
    <property type="component" value="Unassembled WGS sequence"/>
</dbReference>
<dbReference type="InterPro" id="IPR009959">
    <property type="entry name" value="Cyclase_SnoaL-like"/>
</dbReference>
<dbReference type="GO" id="GO:0030638">
    <property type="term" value="P:polyketide metabolic process"/>
    <property type="evidence" value="ECO:0007669"/>
    <property type="project" value="InterPro"/>
</dbReference>
<dbReference type="PANTHER" id="PTHR38436">
    <property type="entry name" value="POLYKETIDE CYCLASE SNOAL-LIKE DOMAIN"/>
    <property type="match status" value="1"/>
</dbReference>
<dbReference type="InterPro" id="IPR032710">
    <property type="entry name" value="NTF2-like_dom_sf"/>
</dbReference>